<protein>
    <recommendedName>
        <fullName evidence="7">Phytocyanin domain-containing protein</fullName>
    </recommendedName>
</protein>
<keyword evidence="6" id="KW-0732">Signal</keyword>
<comment type="caution">
    <text evidence="8">The sequence shown here is derived from an EMBL/GenBank/DDBJ whole genome shotgun (WGS) entry which is preliminary data.</text>
</comment>
<dbReference type="FunFam" id="2.60.40.420:FF:000034">
    <property type="entry name" value="Cupredoxin superfamily protein"/>
    <property type="match status" value="1"/>
</dbReference>
<feature type="domain" description="Phytocyanin" evidence="7">
    <location>
        <begin position="45"/>
        <end position="146"/>
    </location>
</feature>
<feature type="transmembrane region" description="Helical" evidence="5">
    <location>
        <begin position="155"/>
        <end position="177"/>
    </location>
</feature>
<feature type="chain" id="PRO_5043518210" description="Phytocyanin domain-containing protein" evidence="6">
    <location>
        <begin position="45"/>
        <end position="178"/>
    </location>
</feature>
<keyword evidence="2" id="KW-0186">Copper</keyword>
<dbReference type="Proteomes" id="UP000685013">
    <property type="component" value="Chromosome 10"/>
</dbReference>
<evidence type="ECO:0000256" key="5">
    <source>
        <dbReference type="SAM" id="Phobius"/>
    </source>
</evidence>
<evidence type="ECO:0000256" key="2">
    <source>
        <dbReference type="ARBA" id="ARBA00023008"/>
    </source>
</evidence>
<keyword evidence="1" id="KW-0479">Metal-binding</keyword>
<evidence type="ECO:0000256" key="4">
    <source>
        <dbReference type="ARBA" id="ARBA00023180"/>
    </source>
</evidence>
<dbReference type="PROSITE" id="PS00196">
    <property type="entry name" value="COPPER_BLUE"/>
    <property type="match status" value="1"/>
</dbReference>
<keyword evidence="9" id="KW-1185">Reference proteome</keyword>
<feature type="signal peptide" evidence="6">
    <location>
        <begin position="1"/>
        <end position="44"/>
    </location>
</feature>
<dbReference type="PANTHER" id="PTHR33021:SF350">
    <property type="entry name" value="UCLACYANIN-2"/>
    <property type="match status" value="1"/>
</dbReference>
<dbReference type="InterPro" id="IPR028871">
    <property type="entry name" value="BlueCu_1_BS"/>
</dbReference>
<proteinExistence type="predicted"/>
<dbReference type="GO" id="GO:0005886">
    <property type="term" value="C:plasma membrane"/>
    <property type="evidence" value="ECO:0007669"/>
    <property type="project" value="TreeGrafter"/>
</dbReference>
<dbReference type="GO" id="GO:0046872">
    <property type="term" value="F:metal ion binding"/>
    <property type="evidence" value="ECO:0007669"/>
    <property type="project" value="UniProtKB-KW"/>
</dbReference>
<dbReference type="Pfam" id="PF02298">
    <property type="entry name" value="Cu_bind_like"/>
    <property type="match status" value="1"/>
</dbReference>
<keyword evidence="5" id="KW-0472">Membrane</keyword>
<evidence type="ECO:0000259" key="7">
    <source>
        <dbReference type="PROSITE" id="PS51485"/>
    </source>
</evidence>
<keyword evidence="3" id="KW-1015">Disulfide bond</keyword>
<evidence type="ECO:0000313" key="9">
    <source>
        <dbReference type="Proteomes" id="UP000685013"/>
    </source>
</evidence>
<gene>
    <name evidence="8" type="ORF">SDJN03_15261</name>
</gene>
<accession>A0AAV6MZ29</accession>
<organism evidence="8 9">
    <name type="scientific">Cucurbita argyrosperma subsp. sororia</name>
    <dbReference type="NCBI Taxonomy" id="37648"/>
    <lineage>
        <taxon>Eukaryota</taxon>
        <taxon>Viridiplantae</taxon>
        <taxon>Streptophyta</taxon>
        <taxon>Embryophyta</taxon>
        <taxon>Tracheophyta</taxon>
        <taxon>Spermatophyta</taxon>
        <taxon>Magnoliopsida</taxon>
        <taxon>eudicotyledons</taxon>
        <taxon>Gunneridae</taxon>
        <taxon>Pentapetalae</taxon>
        <taxon>rosids</taxon>
        <taxon>fabids</taxon>
        <taxon>Cucurbitales</taxon>
        <taxon>Cucurbitaceae</taxon>
        <taxon>Cucurbiteae</taxon>
        <taxon>Cucurbita</taxon>
    </lineage>
</organism>
<dbReference type="PROSITE" id="PS51485">
    <property type="entry name" value="PHYTOCYANIN"/>
    <property type="match status" value="1"/>
</dbReference>
<reference evidence="8 9" key="1">
    <citation type="journal article" date="2021" name="Hortic Res">
        <title>The domestication of Cucurbita argyrosperma as revealed by the genome of its wild relative.</title>
        <authorList>
            <person name="Barrera-Redondo J."/>
            <person name="Sanchez-de la Vega G."/>
            <person name="Aguirre-Liguori J.A."/>
            <person name="Castellanos-Morales G."/>
            <person name="Gutierrez-Guerrero Y.T."/>
            <person name="Aguirre-Dugua X."/>
            <person name="Aguirre-Planter E."/>
            <person name="Tenaillon M.I."/>
            <person name="Lira-Saade R."/>
            <person name="Eguiarte L.E."/>
        </authorList>
    </citation>
    <scope>NUCLEOTIDE SEQUENCE [LARGE SCALE GENOMIC DNA]</scope>
    <source>
        <strain evidence="8">JBR-2021</strain>
    </source>
</reference>
<dbReference type="InterPro" id="IPR039391">
    <property type="entry name" value="Phytocyanin-like"/>
</dbReference>
<dbReference type="GO" id="GO:0009055">
    <property type="term" value="F:electron transfer activity"/>
    <property type="evidence" value="ECO:0007669"/>
    <property type="project" value="InterPro"/>
</dbReference>
<evidence type="ECO:0000256" key="3">
    <source>
        <dbReference type="ARBA" id="ARBA00023157"/>
    </source>
</evidence>
<keyword evidence="5" id="KW-0812">Transmembrane</keyword>
<dbReference type="EMBL" id="JAGKQH010000010">
    <property type="protein sequence ID" value="KAG6589838.1"/>
    <property type="molecule type" value="Genomic_DNA"/>
</dbReference>
<evidence type="ECO:0000256" key="6">
    <source>
        <dbReference type="SAM" id="SignalP"/>
    </source>
</evidence>
<dbReference type="PANTHER" id="PTHR33021">
    <property type="entry name" value="BLUE COPPER PROTEIN"/>
    <property type="match status" value="1"/>
</dbReference>
<dbReference type="AlphaFoldDB" id="A0AAV6MZ29"/>
<evidence type="ECO:0000313" key="8">
    <source>
        <dbReference type="EMBL" id="KAG6589838.1"/>
    </source>
</evidence>
<keyword evidence="4" id="KW-0325">Glycoprotein</keyword>
<keyword evidence="5" id="KW-1133">Transmembrane helix</keyword>
<dbReference type="InterPro" id="IPR003245">
    <property type="entry name" value="Phytocyanin_dom"/>
</dbReference>
<sequence length="178" mass="19326">MLINAPHPCPSLPSSSQSSYMGSTRSSFLASLLFIGALLHAAAAVDHRVGGDFGWNLPPTPTFFSEWATNTTFSVGDTLRFNSSANQTHNYAMPESQAEFDGCVKPGIFFENVIFVTFDRPGRKYFICNVGNHCNLGMKFAVDVLPSPGMPPNSALKIGAVPTLFMITTILPNLLFFI</sequence>
<name>A0AAV6MZ29_9ROSI</name>
<evidence type="ECO:0000256" key="1">
    <source>
        <dbReference type="ARBA" id="ARBA00022723"/>
    </source>
</evidence>
<feature type="non-terminal residue" evidence="8">
    <location>
        <position position="1"/>
    </location>
</feature>